<dbReference type="AlphaFoldDB" id="A0A8J6YMD9"/>
<evidence type="ECO:0000313" key="13">
    <source>
        <dbReference type="EMBL" id="MBE1237363.1"/>
    </source>
</evidence>
<evidence type="ECO:0000256" key="8">
    <source>
        <dbReference type="ARBA" id="ARBA00022692"/>
    </source>
</evidence>
<keyword evidence="11 12" id="KW-0472">Membrane</keyword>
<keyword evidence="14" id="KW-1185">Reference proteome</keyword>
<evidence type="ECO:0000256" key="1">
    <source>
        <dbReference type="ARBA" id="ARBA00002442"/>
    </source>
</evidence>
<comment type="subcellular location">
    <subcellularLocation>
        <location evidence="2 12">Cell inner membrane</location>
        <topology evidence="2 12">Single-pass membrane protein</topology>
    </subcellularLocation>
</comment>
<dbReference type="GO" id="GO:1903607">
    <property type="term" value="P:cytochrome c biosynthetic process"/>
    <property type="evidence" value="ECO:0007669"/>
    <property type="project" value="TreeGrafter"/>
</dbReference>
<evidence type="ECO:0000256" key="6">
    <source>
        <dbReference type="ARBA" id="ARBA00022475"/>
    </source>
</evidence>
<dbReference type="InterPro" id="IPR052075">
    <property type="entry name" value="Heme_exporter_D"/>
</dbReference>
<comment type="caution">
    <text evidence="13">The sequence shown here is derived from an EMBL/GenBank/DDBJ whole genome shotgun (WGS) entry which is preliminary data.</text>
</comment>
<organism evidence="13 14">
    <name type="scientific">Phaeovibrio sulfidiphilus</name>
    <dbReference type="NCBI Taxonomy" id="1220600"/>
    <lineage>
        <taxon>Bacteria</taxon>
        <taxon>Pseudomonadati</taxon>
        <taxon>Pseudomonadota</taxon>
        <taxon>Alphaproteobacteria</taxon>
        <taxon>Rhodospirillales</taxon>
        <taxon>Rhodospirillaceae</taxon>
        <taxon>Phaeovibrio</taxon>
    </lineage>
</organism>
<evidence type="ECO:0000256" key="5">
    <source>
        <dbReference type="ARBA" id="ARBA00022448"/>
    </source>
</evidence>
<evidence type="ECO:0000313" key="14">
    <source>
        <dbReference type="Proteomes" id="UP000631034"/>
    </source>
</evidence>
<evidence type="ECO:0000256" key="9">
    <source>
        <dbReference type="ARBA" id="ARBA00022748"/>
    </source>
</evidence>
<evidence type="ECO:0000256" key="2">
    <source>
        <dbReference type="ARBA" id="ARBA00004377"/>
    </source>
</evidence>
<evidence type="ECO:0000256" key="3">
    <source>
        <dbReference type="ARBA" id="ARBA00008741"/>
    </source>
</evidence>
<dbReference type="Proteomes" id="UP000631034">
    <property type="component" value="Unassembled WGS sequence"/>
</dbReference>
<dbReference type="InterPro" id="IPR007078">
    <property type="entry name" value="Haem_export_protD_CcmD"/>
</dbReference>
<protein>
    <recommendedName>
        <fullName evidence="4 12">Heme exporter protein D</fullName>
    </recommendedName>
</protein>
<dbReference type="Pfam" id="PF04995">
    <property type="entry name" value="CcmD"/>
    <property type="match status" value="1"/>
</dbReference>
<evidence type="ECO:0000256" key="12">
    <source>
        <dbReference type="RuleBase" id="RU363101"/>
    </source>
</evidence>
<evidence type="ECO:0000256" key="11">
    <source>
        <dbReference type="ARBA" id="ARBA00023136"/>
    </source>
</evidence>
<keyword evidence="9 12" id="KW-0201">Cytochrome c-type biogenesis</keyword>
<evidence type="ECO:0000256" key="10">
    <source>
        <dbReference type="ARBA" id="ARBA00022989"/>
    </source>
</evidence>
<dbReference type="NCBIfam" id="TIGR03141">
    <property type="entry name" value="cytochro_ccmD"/>
    <property type="match status" value="1"/>
</dbReference>
<dbReference type="GO" id="GO:0015886">
    <property type="term" value="P:heme transport"/>
    <property type="evidence" value="ECO:0007669"/>
    <property type="project" value="InterPro"/>
</dbReference>
<dbReference type="GO" id="GO:0017004">
    <property type="term" value="P:cytochrome complex assembly"/>
    <property type="evidence" value="ECO:0007669"/>
    <property type="project" value="UniProtKB-KW"/>
</dbReference>
<proteinExistence type="inferred from homology"/>
<feature type="transmembrane region" description="Helical" evidence="12">
    <location>
        <begin position="12"/>
        <end position="35"/>
    </location>
</feature>
<evidence type="ECO:0000256" key="7">
    <source>
        <dbReference type="ARBA" id="ARBA00022519"/>
    </source>
</evidence>
<gene>
    <name evidence="13" type="primary">ccmD</name>
    <name evidence="13" type="ORF">IHV25_06845</name>
</gene>
<dbReference type="PANTHER" id="PTHR37531">
    <property type="entry name" value="HEME EXPORTER PROTEIN D"/>
    <property type="match status" value="1"/>
</dbReference>
<keyword evidence="7 12" id="KW-0997">Cell inner membrane</keyword>
<evidence type="ECO:0000256" key="4">
    <source>
        <dbReference type="ARBA" id="ARBA00016461"/>
    </source>
</evidence>
<keyword evidence="8 12" id="KW-0812">Transmembrane</keyword>
<reference evidence="13" key="1">
    <citation type="submission" date="2020-10" db="EMBL/GenBank/DDBJ databases">
        <title>Genome sequence of the unusual species of purple photosynthetic bacteria, Phaeovibrio sulfidiphilus DSM 23193, type strain.</title>
        <authorList>
            <person name="Kyndt J.A."/>
            <person name="Meyer T.E."/>
        </authorList>
    </citation>
    <scope>NUCLEOTIDE SEQUENCE</scope>
    <source>
        <strain evidence="13">DSM 23193</strain>
    </source>
</reference>
<name>A0A8J6YMD9_9PROT</name>
<sequence length="58" mass="6358">MTPTDLTSFFAMGGYGAFIWSAYAVVFLIVAALTAESLSSRARARRLLNQLDTEGENR</sequence>
<keyword evidence="6 12" id="KW-1003">Cell membrane</keyword>
<keyword evidence="10 12" id="KW-1133">Transmembrane helix</keyword>
<dbReference type="GO" id="GO:0005886">
    <property type="term" value="C:plasma membrane"/>
    <property type="evidence" value="ECO:0007669"/>
    <property type="project" value="UniProtKB-SubCell"/>
</dbReference>
<accession>A0A8J6YMD9</accession>
<dbReference type="RefSeq" id="WP_192534372.1">
    <property type="nucleotide sequence ID" value="NZ_JACZHT010000004.1"/>
</dbReference>
<keyword evidence="5 12" id="KW-0813">Transport</keyword>
<comment type="similarity">
    <text evidence="3 12">Belongs to the CcmD/CycX/HelD family.</text>
</comment>
<dbReference type="PANTHER" id="PTHR37531:SF1">
    <property type="entry name" value="HEME EXPORTER PROTEIN D"/>
    <property type="match status" value="1"/>
</dbReference>
<dbReference type="EMBL" id="JACZHT010000004">
    <property type="protein sequence ID" value="MBE1237363.1"/>
    <property type="molecule type" value="Genomic_DNA"/>
</dbReference>
<comment type="function">
    <text evidence="1 12">Required for the export of heme to the periplasm for the biogenesis of c-type cytochromes.</text>
</comment>